<geneLocation type="plasmid" evidence="2">
    <name>unnamed</name>
</geneLocation>
<reference evidence="2 3" key="1">
    <citation type="submission" date="2018-11" db="EMBL/GenBank/DDBJ databases">
        <title>Complete Genome Sequence of Vbrio mediterranei 117-T6: a Potential Pathogen Bacteria Isolated from the Conchocelis of Pyropia.</title>
        <authorList>
            <person name="Liu Q."/>
        </authorList>
    </citation>
    <scope>NUCLEOTIDE SEQUENCE [LARGE SCALE GENOMIC DNA]</scope>
    <source>
        <strain evidence="2 3">117-T6</strain>
        <plasmid evidence="2 3">unnamed</plasmid>
    </source>
</reference>
<name>A0A3G4VLD4_9VIBR</name>
<evidence type="ECO:0000313" key="2">
    <source>
        <dbReference type="EMBL" id="AYV25009.1"/>
    </source>
</evidence>
<gene>
    <name evidence="2" type="ORF">ECB94_27205</name>
</gene>
<dbReference type="InterPro" id="IPR031917">
    <property type="entry name" value="Pilus_assem_C"/>
</dbReference>
<organism evidence="2 3">
    <name type="scientific">Vibrio mediterranei</name>
    <dbReference type="NCBI Taxonomy" id="689"/>
    <lineage>
        <taxon>Bacteria</taxon>
        <taxon>Pseudomonadati</taxon>
        <taxon>Pseudomonadota</taxon>
        <taxon>Gammaproteobacteria</taxon>
        <taxon>Vibrionales</taxon>
        <taxon>Vibrionaceae</taxon>
        <taxon>Vibrio</taxon>
    </lineage>
</organism>
<dbReference type="EMBL" id="CP033579">
    <property type="protein sequence ID" value="AYV25009.1"/>
    <property type="molecule type" value="Genomic_DNA"/>
</dbReference>
<keyword evidence="2" id="KW-0614">Plasmid</keyword>
<sequence>MDIPVTLVINDRVINDVIIINSAFQFQTIRGNSESIRDIVSILNAVEFDTTLYLEHADLSKELQHKYSKFNLSYDFSSSNIKVYYTTNNETIKNSDSMFMVKSYLSGSQSYNKQSGTSSNVNLSSDLGFGLSETSYLEGKLNYRTDDELKFSRLSYRKQLDGNSISLDYSTNKGDEFAKYELKNSTGVTLSNRSDKNTNDERNSITIYENSELGGVVNIFNVDKELVKTVALDRGINKITINRGEVGSDKVTVEVVESGEIIKSTDYFIGGGGRTDTYEYDFTLGSVTNREGEHDIYLSYQAAYGRVSYKGLVVDNDDNYFYTSLGYKLTDTWSLNTKYYYDAKKRSQTEFGISGSHNVNGYLIVGSLYSRNNTRSNVSINSYVQRTFFDKYNATMNYQSSVSEQEYSDGHIDHNRMRNRITSNLNVGLNSNYASRKFLVNWSVNGGYNFERSESFLGINTSFRPKDGSKLLKPNVRLSNNNGDTRLNLSNQFDFDDDRVSFTPEIEFGNNGIGHGANMRADYDKVRGDAFYRANRSNTNVGINLSNTFYMINDDIYSSSSSGDAVVFIPEKNKLADSITVSGKNIGTKEIAVVQSRQKVEINNVERNVNDMDDVTVEIGKYRYIQLDIRETKNDFYLVQGRIVDSNEVSIEEAKVYNHIDETISDERGYFTIRVSKKHPTIDILRGDELCRSISLSEVKTEKEKIIYLGRSICDI</sequence>
<protein>
    <recommendedName>
        <fullName evidence="1">Pilus assembly protein C-terminal domain-containing protein</fullName>
    </recommendedName>
</protein>
<feature type="domain" description="Pilus assembly protein C-terminal" evidence="1">
    <location>
        <begin position="638"/>
        <end position="714"/>
    </location>
</feature>
<dbReference type="Proteomes" id="UP000279760">
    <property type="component" value="Plasmid unnamed"/>
</dbReference>
<accession>A0A3G4VLD4</accession>
<proteinExistence type="predicted"/>
<evidence type="ECO:0000313" key="3">
    <source>
        <dbReference type="Proteomes" id="UP000279760"/>
    </source>
</evidence>
<dbReference type="RefSeq" id="WP_124942302.1">
    <property type="nucleotide sequence ID" value="NZ_CP033579.1"/>
</dbReference>
<evidence type="ECO:0000259" key="1">
    <source>
        <dbReference type="Pfam" id="PF15976"/>
    </source>
</evidence>
<dbReference type="Pfam" id="PF15976">
    <property type="entry name" value="CooC_C"/>
    <property type="match status" value="1"/>
</dbReference>
<dbReference type="AlphaFoldDB" id="A0A3G4VLD4"/>